<dbReference type="NCBIfam" id="TIGR01537">
    <property type="entry name" value="portal_HK97"/>
    <property type="match status" value="1"/>
</dbReference>
<dbReference type="InterPro" id="IPR006944">
    <property type="entry name" value="Phage/GTA_portal"/>
</dbReference>
<sequence>MTKDAKQKGPGRIKSSVLRWLGVPIDLTDEAFWSAWSGGGSSAGKTVNQRTVLQLSAAMACVRLLAQVIATLPVGFFERKPDGTRVAANSHPLYEILHNQPNADMTAVQFWEVVMVSLLLWGNAYAEKTVSSGRLVNLEFLQPQRMAVRRLSTGELEYRYSGTDGRQRVISEERMWHIRGFSTDGSMGISSIQAGAHVFGAAMAADEASSKVFANGMNVGGVLTTDQILSDKNRATFRENMQAEFAGAMNAGKTMLLEAGMKYQQVPMNPEDAQLLATRAFNVEEICRWFGVPPFMVGHAEKSTSWGTGIEQQMIGFLTFSLAPWLRRIEQSIRKDLMTPAERVKYFAEFAVEGLLRADSAARASFYSTMVQNGIYSRDDCRERENLPRKGGKAAELTVQSNLLPIDMLGSNTGDQQARSALMAWLQSDDGKST</sequence>
<dbReference type="Pfam" id="PF04860">
    <property type="entry name" value="Phage_portal"/>
    <property type="match status" value="1"/>
</dbReference>
<reference evidence="1" key="1">
    <citation type="submission" date="2022-07" db="EMBL/GenBank/DDBJ databases">
        <authorList>
            <consortium name="DAFM: The Division of Animal and Food Microbiology"/>
        </authorList>
    </citation>
    <scope>NUCLEOTIDE SEQUENCE</scope>
    <source>
        <strain evidence="1">19MO01SH01-2</strain>
    </source>
</reference>
<accession>A0AAI9FUJ1</accession>
<dbReference type="EMBL" id="ABLOJW010000010">
    <property type="protein sequence ID" value="EKT4092696.1"/>
    <property type="molecule type" value="Genomic_DNA"/>
</dbReference>
<comment type="caution">
    <text evidence="1">The sequence shown here is derived from an EMBL/GenBank/DDBJ whole genome shotgun (WGS) entry which is preliminary data.</text>
</comment>
<evidence type="ECO:0000313" key="1">
    <source>
        <dbReference type="EMBL" id="EKT4092696.1"/>
    </source>
</evidence>
<gene>
    <name evidence="1" type="ORF">QEG23_002216</name>
</gene>
<proteinExistence type="predicted"/>
<evidence type="ECO:0000313" key="2">
    <source>
        <dbReference type="Proteomes" id="UP001218208"/>
    </source>
</evidence>
<name>A0AAI9FUJ1_STEMA</name>
<dbReference type="Proteomes" id="UP001218208">
    <property type="component" value="Unassembled WGS sequence"/>
</dbReference>
<organism evidence="1 2">
    <name type="scientific">Stenotrophomonas maltophilia</name>
    <name type="common">Pseudomonas maltophilia</name>
    <name type="synonym">Xanthomonas maltophilia</name>
    <dbReference type="NCBI Taxonomy" id="40324"/>
    <lineage>
        <taxon>Bacteria</taxon>
        <taxon>Pseudomonadati</taxon>
        <taxon>Pseudomonadota</taxon>
        <taxon>Gammaproteobacteria</taxon>
        <taxon>Lysobacterales</taxon>
        <taxon>Lysobacteraceae</taxon>
        <taxon>Stenotrophomonas</taxon>
        <taxon>Stenotrophomonas maltophilia group</taxon>
    </lineage>
</organism>
<protein>
    <submittedName>
        <fullName evidence="1">Phage portal protein</fullName>
    </submittedName>
</protein>
<dbReference type="AlphaFoldDB" id="A0AAI9FUJ1"/>
<dbReference type="InterPro" id="IPR006427">
    <property type="entry name" value="Portal_HK97"/>
</dbReference>